<gene>
    <name evidence="1" type="ORF">LNN31_18785</name>
</gene>
<dbReference type="Proteomes" id="UP001163550">
    <property type="component" value="Chromosome"/>
</dbReference>
<evidence type="ECO:0000313" key="2">
    <source>
        <dbReference type="Proteomes" id="UP001163550"/>
    </source>
</evidence>
<name>A0ABY6HGU3_9FIRM</name>
<dbReference type="RefSeq" id="WP_263992815.1">
    <property type="nucleotide sequence ID" value="NZ_CP087994.1"/>
</dbReference>
<organism evidence="1 2">
    <name type="scientific">Acetobacterium wieringae</name>
    <dbReference type="NCBI Taxonomy" id="52694"/>
    <lineage>
        <taxon>Bacteria</taxon>
        <taxon>Bacillati</taxon>
        <taxon>Bacillota</taxon>
        <taxon>Clostridia</taxon>
        <taxon>Eubacteriales</taxon>
        <taxon>Eubacteriaceae</taxon>
        <taxon>Acetobacterium</taxon>
    </lineage>
</organism>
<sequence>MLKTFYIQTETGTNRITDCIGYAHEGYAAVELETPLPPNILAGCYKLEAGLALYVQEWDKDQKIIDLENELLNTKLAMAELVEQQQADKLNNQLALAELIESIMEGGTVA</sequence>
<dbReference type="EMBL" id="CP087994">
    <property type="protein sequence ID" value="UYO62788.1"/>
    <property type="molecule type" value="Genomic_DNA"/>
</dbReference>
<accession>A0ABY6HGU3</accession>
<evidence type="ECO:0000313" key="1">
    <source>
        <dbReference type="EMBL" id="UYO62788.1"/>
    </source>
</evidence>
<reference evidence="1" key="1">
    <citation type="submission" date="2021-11" db="EMBL/GenBank/DDBJ databases">
        <title>Isoprene-degrading acetogen.</title>
        <authorList>
            <person name="Yang Y."/>
            <person name="Jin H."/>
            <person name="Yan J."/>
        </authorList>
    </citation>
    <scope>NUCLEOTIDE SEQUENCE</scope>
    <source>
        <strain evidence="1">Berkeley</strain>
    </source>
</reference>
<keyword evidence="2" id="KW-1185">Reference proteome</keyword>
<proteinExistence type="predicted"/>
<protein>
    <recommendedName>
        <fullName evidence="3">Phage protein</fullName>
    </recommendedName>
</protein>
<evidence type="ECO:0008006" key="3">
    <source>
        <dbReference type="Google" id="ProtNLM"/>
    </source>
</evidence>